<evidence type="ECO:0000256" key="7">
    <source>
        <dbReference type="SAM" id="Phobius"/>
    </source>
</evidence>
<dbReference type="InterPro" id="IPR050277">
    <property type="entry name" value="Sodium:Solute_Symporter"/>
</dbReference>
<organism evidence="8">
    <name type="scientific">marine sediment metagenome</name>
    <dbReference type="NCBI Taxonomy" id="412755"/>
    <lineage>
        <taxon>unclassified sequences</taxon>
        <taxon>metagenomes</taxon>
        <taxon>ecological metagenomes</taxon>
    </lineage>
</organism>
<dbReference type="InterPro" id="IPR001734">
    <property type="entry name" value="Na/solute_symporter"/>
</dbReference>
<dbReference type="GO" id="GO:0005886">
    <property type="term" value="C:plasma membrane"/>
    <property type="evidence" value="ECO:0007669"/>
    <property type="project" value="TreeGrafter"/>
</dbReference>
<feature type="transmembrane region" description="Helical" evidence="7">
    <location>
        <begin position="222"/>
        <end position="240"/>
    </location>
</feature>
<protein>
    <recommendedName>
        <fullName evidence="9">Sodium:solute symporter family protein</fullName>
    </recommendedName>
</protein>
<dbReference type="PROSITE" id="PS50283">
    <property type="entry name" value="NA_SOLUT_SYMP_3"/>
    <property type="match status" value="1"/>
</dbReference>
<dbReference type="EMBL" id="BARV01033326">
    <property type="protein sequence ID" value="GAI49116.1"/>
    <property type="molecule type" value="Genomic_DNA"/>
</dbReference>
<comment type="caution">
    <text evidence="8">The sequence shown here is derived from an EMBL/GenBank/DDBJ whole genome shotgun (WGS) entry which is preliminary data.</text>
</comment>
<dbReference type="Gene3D" id="1.20.1730.10">
    <property type="entry name" value="Sodium/glucose cotransporter"/>
    <property type="match status" value="1"/>
</dbReference>
<reference evidence="8" key="1">
    <citation type="journal article" date="2014" name="Front. Microbiol.">
        <title>High frequency of phylogenetically diverse reductive dehalogenase-homologous genes in deep subseafloor sedimentary metagenomes.</title>
        <authorList>
            <person name="Kawai M."/>
            <person name="Futagami T."/>
            <person name="Toyoda A."/>
            <person name="Takaki Y."/>
            <person name="Nishi S."/>
            <person name="Hori S."/>
            <person name="Arai W."/>
            <person name="Tsubouchi T."/>
            <person name="Morono Y."/>
            <person name="Uchiyama I."/>
            <person name="Ito T."/>
            <person name="Fujiyama A."/>
            <person name="Inagaki F."/>
            <person name="Takami H."/>
        </authorList>
    </citation>
    <scope>NUCLEOTIDE SEQUENCE</scope>
    <source>
        <strain evidence="8">Expedition CK06-06</strain>
    </source>
</reference>
<comment type="similarity">
    <text evidence="2">Belongs to the sodium:solute symporter (SSF) (TC 2.A.21) family.</text>
</comment>
<feature type="transmembrane region" description="Helical" evidence="7">
    <location>
        <begin position="108"/>
        <end position="130"/>
    </location>
</feature>
<keyword evidence="6 7" id="KW-0472">Membrane</keyword>
<keyword evidence="5 7" id="KW-1133">Transmembrane helix</keyword>
<sequence>AAGLALSGIGGIDGLKASLPSGYFSFPVSPEFSWLLLLKFLILVGATYVVGPDIYTRLFCAKDEGTARRSTFLTATLFIPLAFAVVFIGMSAQVLYPQISPEQAFPQLISGVLSPALGGLILAALIAALMSSADTCLLSQSVILTEDIFKRFHLSLDERRTVLLTRLSLVGLGLLALALALALKGVIASLLFAYTIFTCGLVVPVIAGFYKKRLKVTWQGALAAIIGGGAIGLLGKIPAVDFSFKDD</sequence>
<proteinExistence type="inferred from homology"/>
<feature type="transmembrane region" description="Helical" evidence="7">
    <location>
        <begin position="32"/>
        <end position="51"/>
    </location>
</feature>
<feature type="non-terminal residue" evidence="8">
    <location>
        <position position="1"/>
    </location>
</feature>
<name>X1Q2Y9_9ZZZZ</name>
<feature type="transmembrane region" description="Helical" evidence="7">
    <location>
        <begin position="72"/>
        <end position="96"/>
    </location>
</feature>
<dbReference type="PANTHER" id="PTHR48086:SF7">
    <property type="entry name" value="SODIUM-SOLUTE SYMPORTER-RELATED"/>
    <property type="match status" value="1"/>
</dbReference>
<evidence type="ECO:0000256" key="3">
    <source>
        <dbReference type="ARBA" id="ARBA00022448"/>
    </source>
</evidence>
<evidence type="ECO:0000256" key="4">
    <source>
        <dbReference type="ARBA" id="ARBA00022692"/>
    </source>
</evidence>
<evidence type="ECO:0000256" key="1">
    <source>
        <dbReference type="ARBA" id="ARBA00004141"/>
    </source>
</evidence>
<dbReference type="Pfam" id="PF00474">
    <property type="entry name" value="SSF"/>
    <property type="match status" value="1"/>
</dbReference>
<evidence type="ECO:0000256" key="5">
    <source>
        <dbReference type="ARBA" id="ARBA00022989"/>
    </source>
</evidence>
<dbReference type="PANTHER" id="PTHR48086">
    <property type="entry name" value="SODIUM/PROLINE SYMPORTER-RELATED"/>
    <property type="match status" value="1"/>
</dbReference>
<keyword evidence="4 7" id="KW-0812">Transmembrane</keyword>
<keyword evidence="3" id="KW-0813">Transport</keyword>
<feature type="transmembrane region" description="Helical" evidence="7">
    <location>
        <begin position="189"/>
        <end position="210"/>
    </location>
</feature>
<accession>X1Q2Y9</accession>
<dbReference type="InterPro" id="IPR038377">
    <property type="entry name" value="Na/Glc_symporter_sf"/>
</dbReference>
<feature type="transmembrane region" description="Helical" evidence="7">
    <location>
        <begin position="163"/>
        <end position="183"/>
    </location>
</feature>
<gene>
    <name evidence="8" type="ORF">S06H3_52398</name>
</gene>
<feature type="non-terminal residue" evidence="8">
    <location>
        <position position="247"/>
    </location>
</feature>
<dbReference type="GO" id="GO:0022857">
    <property type="term" value="F:transmembrane transporter activity"/>
    <property type="evidence" value="ECO:0007669"/>
    <property type="project" value="InterPro"/>
</dbReference>
<dbReference type="AlphaFoldDB" id="X1Q2Y9"/>
<evidence type="ECO:0000256" key="2">
    <source>
        <dbReference type="ARBA" id="ARBA00006434"/>
    </source>
</evidence>
<evidence type="ECO:0000313" key="8">
    <source>
        <dbReference type="EMBL" id="GAI49116.1"/>
    </source>
</evidence>
<evidence type="ECO:0008006" key="9">
    <source>
        <dbReference type="Google" id="ProtNLM"/>
    </source>
</evidence>
<comment type="subcellular location">
    <subcellularLocation>
        <location evidence="1">Membrane</location>
        <topology evidence="1">Multi-pass membrane protein</topology>
    </subcellularLocation>
</comment>
<evidence type="ECO:0000256" key="6">
    <source>
        <dbReference type="ARBA" id="ARBA00023136"/>
    </source>
</evidence>